<organism evidence="1 2">
    <name type="scientific">Candidatus Lambdaproteobacteria bacterium RIFOXYD2_FULL_50_16</name>
    <dbReference type="NCBI Taxonomy" id="1817772"/>
    <lineage>
        <taxon>Bacteria</taxon>
        <taxon>Pseudomonadati</taxon>
        <taxon>Pseudomonadota</taxon>
        <taxon>Candidatus Lambdaproteobacteria</taxon>
    </lineage>
</organism>
<dbReference type="EMBL" id="MFNE01000010">
    <property type="protein sequence ID" value="OGG96638.1"/>
    <property type="molecule type" value="Genomic_DNA"/>
</dbReference>
<evidence type="ECO:0000313" key="2">
    <source>
        <dbReference type="Proteomes" id="UP000178449"/>
    </source>
</evidence>
<dbReference type="AlphaFoldDB" id="A0A1F6GEX2"/>
<dbReference type="Proteomes" id="UP000178449">
    <property type="component" value="Unassembled WGS sequence"/>
</dbReference>
<comment type="caution">
    <text evidence="1">The sequence shown here is derived from an EMBL/GenBank/DDBJ whole genome shotgun (WGS) entry which is preliminary data.</text>
</comment>
<reference evidence="1 2" key="1">
    <citation type="journal article" date="2016" name="Nat. Commun.">
        <title>Thousands of microbial genomes shed light on interconnected biogeochemical processes in an aquifer system.</title>
        <authorList>
            <person name="Anantharaman K."/>
            <person name="Brown C.T."/>
            <person name="Hug L.A."/>
            <person name="Sharon I."/>
            <person name="Castelle C.J."/>
            <person name="Probst A.J."/>
            <person name="Thomas B.C."/>
            <person name="Singh A."/>
            <person name="Wilkins M.J."/>
            <person name="Karaoz U."/>
            <person name="Brodie E.L."/>
            <person name="Williams K.H."/>
            <person name="Hubbard S.S."/>
            <person name="Banfield J.F."/>
        </authorList>
    </citation>
    <scope>NUCLEOTIDE SEQUENCE [LARGE SCALE GENOMIC DNA]</scope>
</reference>
<protein>
    <submittedName>
        <fullName evidence="1">Uncharacterized protein</fullName>
    </submittedName>
</protein>
<name>A0A1F6GEX2_9PROT</name>
<evidence type="ECO:0000313" key="1">
    <source>
        <dbReference type="EMBL" id="OGG96638.1"/>
    </source>
</evidence>
<accession>A0A1F6GEX2</accession>
<proteinExistence type="predicted"/>
<sequence length="426" mass="47715">MKRLILVFFIIVFFAELASAKNEELCKYDKTIASRSQAEIEAAAIKFAKGTLTEMSGIEVSSLEGVEISVPVQLNSATEIFVYTDALIKELQNIKFKDGKTLTLDQLKLIKLKFPDRSNINTCVKLDWQFSMVGTYNKGGHFTGIDTFAKTVVAADAVPYSTGYFATGVEVLDKEFQYQTSLNSLSNATLLNPWVDDTKEDELTSKNSDTYKSAMEFASKDEDHFFYNVHKEIYRSNVTIQKDSVGGVSFIPIAETKAIQSLFFKETYLFSLAKVDQKIGYQWNTEMLKPIFDKGRIGLWDMLYKKPIVMETNGVVNVHGSHIFSNGVNANFSGKASAFTYLLHYGFGIGTVESRIPLTSANTDFQSQSLPIWVHQGGVEATYEKGKLEAGFSTEFLYVRLNKRKDQTSETISLDGITSLFIKVDI</sequence>
<gene>
    <name evidence="1" type="ORF">A2527_03515</name>
</gene>